<sequence length="303" mass="33433">MSVDLEALKIFVKVAELESFTRAGDHLGMPKARVSLRLKALEAELGSRLLQRSTRVVRLTPDGEALLPRARRLVLEADDIGGMFQAARALRGRVRIDLPVNFARNVIIPRLPELLARHPELEMVLSTTDRRVEPLREGFDCVVRIGPPGDAELVGRRLGVLRMMNCASPAYLRKHGTPRRLEDLDRHLIVHYSSTLGAEAPSFEYPDDGGYRERPMRSAVTVNSADAYRAACVAGLGIIQAPRVGMLESITSGALVEVLPALTCAPMPVSLLHTHGRSVPRRVRAVMSWIAEVLSPHLDSLDR</sequence>
<reference evidence="6 7" key="1">
    <citation type="submission" date="2014-02" db="EMBL/GenBank/DDBJ databases">
        <title>The small core and large imbalanced accessory genome model reveals a collaborative survival strategy of Sorangium cellulosum strains in nature.</title>
        <authorList>
            <person name="Han K."/>
            <person name="Peng R."/>
            <person name="Blom J."/>
            <person name="Li Y.-Z."/>
        </authorList>
    </citation>
    <scope>NUCLEOTIDE SEQUENCE [LARGE SCALE GENOMIC DNA]</scope>
    <source>
        <strain evidence="6 7">So0008-312</strain>
    </source>
</reference>
<keyword evidence="4" id="KW-0804">Transcription</keyword>
<accession>A0A150R111</accession>
<dbReference type="InterPro" id="IPR005119">
    <property type="entry name" value="LysR_subst-bd"/>
</dbReference>
<dbReference type="PANTHER" id="PTHR30537">
    <property type="entry name" value="HTH-TYPE TRANSCRIPTIONAL REGULATOR"/>
    <property type="match status" value="1"/>
</dbReference>
<dbReference type="Gene3D" id="3.40.190.290">
    <property type="match status" value="1"/>
</dbReference>
<keyword evidence="3" id="KW-0238">DNA-binding</keyword>
<dbReference type="AlphaFoldDB" id="A0A150R111"/>
<dbReference type="FunFam" id="1.10.10.10:FF:000001">
    <property type="entry name" value="LysR family transcriptional regulator"/>
    <property type="match status" value="1"/>
</dbReference>
<evidence type="ECO:0000256" key="3">
    <source>
        <dbReference type="ARBA" id="ARBA00023125"/>
    </source>
</evidence>
<dbReference type="CDD" id="cd08472">
    <property type="entry name" value="PBP2_CrgA_like_3"/>
    <property type="match status" value="1"/>
</dbReference>
<dbReference type="Pfam" id="PF03466">
    <property type="entry name" value="LysR_substrate"/>
    <property type="match status" value="1"/>
</dbReference>
<dbReference type="SUPFAM" id="SSF46785">
    <property type="entry name" value="Winged helix' DNA-binding domain"/>
    <property type="match status" value="1"/>
</dbReference>
<evidence type="ECO:0000256" key="2">
    <source>
        <dbReference type="ARBA" id="ARBA00023015"/>
    </source>
</evidence>
<dbReference type="EMBL" id="JEMA01000162">
    <property type="protein sequence ID" value="KYF73873.1"/>
    <property type="molecule type" value="Genomic_DNA"/>
</dbReference>
<dbReference type="InterPro" id="IPR036388">
    <property type="entry name" value="WH-like_DNA-bd_sf"/>
</dbReference>
<dbReference type="InterPro" id="IPR000847">
    <property type="entry name" value="LysR_HTH_N"/>
</dbReference>
<dbReference type="GO" id="GO:0006351">
    <property type="term" value="P:DNA-templated transcription"/>
    <property type="evidence" value="ECO:0007669"/>
    <property type="project" value="TreeGrafter"/>
</dbReference>
<protein>
    <submittedName>
        <fullName evidence="6">LysR family transcriptional regulator</fullName>
    </submittedName>
</protein>
<evidence type="ECO:0000259" key="5">
    <source>
        <dbReference type="PROSITE" id="PS50931"/>
    </source>
</evidence>
<dbReference type="InterPro" id="IPR036390">
    <property type="entry name" value="WH_DNA-bd_sf"/>
</dbReference>
<dbReference type="RefSeq" id="WP_061605486.1">
    <property type="nucleotide sequence ID" value="NZ_JEMA01000162.1"/>
</dbReference>
<evidence type="ECO:0000313" key="7">
    <source>
        <dbReference type="Proteomes" id="UP000075260"/>
    </source>
</evidence>
<comment type="similarity">
    <text evidence="1">Belongs to the LysR transcriptional regulatory family.</text>
</comment>
<dbReference type="FunFam" id="3.40.190.290:FF:000001">
    <property type="entry name" value="Transcriptional regulator, LysR family"/>
    <property type="match status" value="1"/>
</dbReference>
<dbReference type="InterPro" id="IPR058163">
    <property type="entry name" value="LysR-type_TF_proteobact-type"/>
</dbReference>
<evidence type="ECO:0000256" key="4">
    <source>
        <dbReference type="ARBA" id="ARBA00023163"/>
    </source>
</evidence>
<keyword evidence="2" id="KW-0805">Transcription regulation</keyword>
<comment type="caution">
    <text evidence="6">The sequence shown here is derived from an EMBL/GenBank/DDBJ whole genome shotgun (WGS) entry which is preliminary data.</text>
</comment>
<dbReference type="Proteomes" id="UP000075260">
    <property type="component" value="Unassembled WGS sequence"/>
</dbReference>
<dbReference type="GO" id="GO:0043565">
    <property type="term" value="F:sequence-specific DNA binding"/>
    <property type="evidence" value="ECO:0007669"/>
    <property type="project" value="TreeGrafter"/>
</dbReference>
<dbReference type="Pfam" id="PF00126">
    <property type="entry name" value="HTH_1"/>
    <property type="match status" value="1"/>
</dbReference>
<name>A0A150R111_SORCE</name>
<dbReference type="OrthoDB" id="5416547at2"/>
<dbReference type="PROSITE" id="PS50931">
    <property type="entry name" value="HTH_LYSR"/>
    <property type="match status" value="1"/>
</dbReference>
<organism evidence="6 7">
    <name type="scientific">Sorangium cellulosum</name>
    <name type="common">Polyangium cellulosum</name>
    <dbReference type="NCBI Taxonomy" id="56"/>
    <lineage>
        <taxon>Bacteria</taxon>
        <taxon>Pseudomonadati</taxon>
        <taxon>Myxococcota</taxon>
        <taxon>Polyangia</taxon>
        <taxon>Polyangiales</taxon>
        <taxon>Polyangiaceae</taxon>
        <taxon>Sorangium</taxon>
    </lineage>
</organism>
<dbReference type="PANTHER" id="PTHR30537:SF72">
    <property type="entry name" value="LYSR FAMILY TRANSCRIPTIONAL REGULATOR"/>
    <property type="match status" value="1"/>
</dbReference>
<gene>
    <name evidence="6" type="ORF">BE15_05840</name>
</gene>
<evidence type="ECO:0000313" key="6">
    <source>
        <dbReference type="EMBL" id="KYF73873.1"/>
    </source>
</evidence>
<dbReference type="GO" id="GO:0003700">
    <property type="term" value="F:DNA-binding transcription factor activity"/>
    <property type="evidence" value="ECO:0007669"/>
    <property type="project" value="InterPro"/>
</dbReference>
<dbReference type="Gene3D" id="1.10.10.10">
    <property type="entry name" value="Winged helix-like DNA-binding domain superfamily/Winged helix DNA-binding domain"/>
    <property type="match status" value="1"/>
</dbReference>
<dbReference type="SUPFAM" id="SSF53850">
    <property type="entry name" value="Periplasmic binding protein-like II"/>
    <property type="match status" value="1"/>
</dbReference>
<evidence type="ECO:0000256" key="1">
    <source>
        <dbReference type="ARBA" id="ARBA00009437"/>
    </source>
</evidence>
<proteinExistence type="inferred from homology"/>
<feature type="domain" description="HTH lysR-type" evidence="5">
    <location>
        <begin position="3"/>
        <end position="60"/>
    </location>
</feature>